<reference evidence="2 3" key="1">
    <citation type="submission" date="2018-05" db="EMBL/GenBank/DDBJ databases">
        <title>A metagenomic window into the 2 km-deep terrestrial subsurface aquifer revealed taxonomically and functionally diverse microbial community comprising novel uncultured bacterial lineages.</title>
        <authorList>
            <person name="Kadnikov V.V."/>
            <person name="Mardanov A.V."/>
            <person name="Beletsky A.V."/>
            <person name="Banks D."/>
            <person name="Pimenov N.V."/>
            <person name="Frank Y.A."/>
            <person name="Karnachuk O.V."/>
            <person name="Ravin N.V."/>
        </authorList>
    </citation>
    <scope>NUCLEOTIDE SEQUENCE [LARGE SCALE GENOMIC DNA]</scope>
    <source>
        <strain evidence="2">BY5</strain>
    </source>
</reference>
<accession>A0A367ZU45</accession>
<evidence type="ECO:0000313" key="2">
    <source>
        <dbReference type="EMBL" id="RCK81658.1"/>
    </source>
</evidence>
<dbReference type="AlphaFoldDB" id="A0A367ZU45"/>
<organism evidence="2 3">
    <name type="scientific">Candidatus Ozemobacter sibiricus</name>
    <dbReference type="NCBI Taxonomy" id="2268124"/>
    <lineage>
        <taxon>Bacteria</taxon>
        <taxon>Candidatus Ozemobacteria</taxon>
        <taxon>Candidatus Ozemobacterales</taxon>
        <taxon>Candidatus Ozemobacteraceae</taxon>
        <taxon>Candidatus Ozemobacter</taxon>
    </lineage>
</organism>
<sequence length="407" mass="46107">MLLRLASLAEMFAMRYLIELGQLEGEFRQEPEPPWHLWFQVKTSSLADPAAFSLFQARGLDQLAAQVAEPPPPPADLKPVNWVKVLRTFILRPAPDGRLGDEIILVTGEQAILFETVRQHFLIQQGHLEFACYRFDPPIYAIRIDRPSRWVLDRLPQDGTWRQFNQVEGQPGFYVEAGWVLSDPRNGLRLSQLKLPENTHLLIQGDGGLLSFRPQWQHASTIIEVACPAPDQPQINETGRLTIVPRLRQTDAPAPHELWRVADPARLQAILANEASRHFHGFSAWFTRQGEIWVLAVSAQADRGLATIFSDAFPAYQRLEGRVFLPAGRRLLPRLPEHRLCELFQCPPGDHLVIEGEDAALHAILLPAGRARPLDEFIAFQAEIAFTRVDPYVSAWTFDFPDVKKNA</sequence>
<dbReference type="Proteomes" id="UP000252355">
    <property type="component" value="Unassembled WGS sequence"/>
</dbReference>
<dbReference type="EMBL" id="QOQW01000001">
    <property type="protein sequence ID" value="RCK81658.1"/>
    <property type="molecule type" value="Genomic_DNA"/>
</dbReference>
<evidence type="ECO:0000259" key="1">
    <source>
        <dbReference type="Pfam" id="PF20005"/>
    </source>
</evidence>
<comment type="caution">
    <text evidence="2">The sequence shown here is derived from an EMBL/GenBank/DDBJ whole genome shotgun (WGS) entry which is preliminary data.</text>
</comment>
<dbReference type="InterPro" id="IPR045486">
    <property type="entry name" value="fvmX7"/>
</dbReference>
<protein>
    <recommendedName>
        <fullName evidence="1">FtsH ternary system domain-containing protein</fullName>
    </recommendedName>
</protein>
<dbReference type="Pfam" id="PF20005">
    <property type="entry name" value="fvmX7"/>
    <property type="match status" value="1"/>
</dbReference>
<name>A0A367ZU45_9BACT</name>
<feature type="domain" description="FtsH ternary system" evidence="1">
    <location>
        <begin position="191"/>
        <end position="381"/>
    </location>
</feature>
<proteinExistence type="predicted"/>
<gene>
    <name evidence="2" type="ORF">OZSIB_0792</name>
</gene>
<evidence type="ECO:0000313" key="3">
    <source>
        <dbReference type="Proteomes" id="UP000252355"/>
    </source>
</evidence>